<dbReference type="Proteomes" id="UP000267464">
    <property type="component" value="Unassembled WGS sequence"/>
</dbReference>
<reference evidence="3 4" key="1">
    <citation type="submission" date="2018-08" db="EMBL/GenBank/DDBJ databases">
        <authorList>
            <person name="Khan S.A."/>
            <person name="Jeon C.O."/>
            <person name="Chun B.H."/>
            <person name="Jeong S.E."/>
        </authorList>
    </citation>
    <scope>NUCLEOTIDE SEQUENCE [LARGE SCALE GENOMIC DNA]</scope>
    <source>
        <strain evidence="3 4">S-16</strain>
    </source>
</reference>
<dbReference type="OrthoDB" id="5326845at2"/>
<dbReference type="Gene3D" id="3.10.450.30">
    <property type="entry name" value="Microbial ribonucleases"/>
    <property type="match status" value="1"/>
</dbReference>
<dbReference type="GO" id="GO:0016787">
    <property type="term" value="F:hydrolase activity"/>
    <property type="evidence" value="ECO:0007669"/>
    <property type="project" value="UniProtKB-KW"/>
</dbReference>
<dbReference type="InterPro" id="IPR016191">
    <property type="entry name" value="Ribonuclease/ribotoxin"/>
</dbReference>
<keyword evidence="4" id="KW-1185">Reference proteome</keyword>
<evidence type="ECO:0000256" key="2">
    <source>
        <dbReference type="ARBA" id="ARBA00022801"/>
    </source>
</evidence>
<comment type="caution">
    <text evidence="3">The sequence shown here is derived from an EMBL/GenBank/DDBJ whole genome shotgun (WGS) entry which is preliminary data.</text>
</comment>
<accession>A0A3N7HNC3</accession>
<reference evidence="3 4" key="2">
    <citation type="submission" date="2018-12" db="EMBL/GenBank/DDBJ databases">
        <title>Rhizobacter gummiphilus sp. nov., a rubber-degrading bacterium isolated from the soil of a botanical garden in Japan.</title>
        <authorList>
            <person name="Shunsuke S.S."/>
        </authorList>
    </citation>
    <scope>NUCLEOTIDE SEQUENCE [LARGE SCALE GENOMIC DNA]</scope>
    <source>
        <strain evidence="3 4">S-16</strain>
    </source>
</reference>
<name>A0A3N7HNC3_9BURK</name>
<evidence type="ECO:0000256" key="1">
    <source>
        <dbReference type="ARBA" id="ARBA00022722"/>
    </source>
</evidence>
<evidence type="ECO:0000313" key="4">
    <source>
        <dbReference type="Proteomes" id="UP000267464"/>
    </source>
</evidence>
<sequence>MASVAFAELPKEAQTTDRLIRAGGPFPYPKDGIVFGNRERVLPAQPRGYYREYTVKTPGERNRGARRIVCGGREVTRPDACFYTGDHYASFQRIVY</sequence>
<dbReference type="CDD" id="cd00607">
    <property type="entry name" value="RNase_Sa"/>
    <property type="match status" value="1"/>
</dbReference>
<gene>
    <name evidence="3" type="ORF">DZC73_22190</name>
</gene>
<dbReference type="SUPFAM" id="SSF53933">
    <property type="entry name" value="Microbial ribonucleases"/>
    <property type="match status" value="1"/>
</dbReference>
<keyword evidence="1" id="KW-0540">Nuclease</keyword>
<dbReference type="AlphaFoldDB" id="A0A3N7HNC3"/>
<evidence type="ECO:0000313" key="3">
    <source>
        <dbReference type="EMBL" id="RQP22596.1"/>
    </source>
</evidence>
<keyword evidence="2" id="KW-0378">Hydrolase</keyword>
<organism evidence="3 4">
    <name type="scientific">Piscinibacter terrae</name>
    <dbReference type="NCBI Taxonomy" id="2496871"/>
    <lineage>
        <taxon>Bacteria</taxon>
        <taxon>Pseudomonadati</taxon>
        <taxon>Pseudomonadota</taxon>
        <taxon>Betaproteobacteria</taxon>
        <taxon>Burkholderiales</taxon>
        <taxon>Sphaerotilaceae</taxon>
        <taxon>Piscinibacter</taxon>
    </lineage>
</organism>
<protein>
    <submittedName>
        <fullName evidence="3">Ribonuclease</fullName>
    </submittedName>
</protein>
<dbReference type="EMBL" id="QUSW01000007">
    <property type="protein sequence ID" value="RQP22596.1"/>
    <property type="molecule type" value="Genomic_DNA"/>
</dbReference>
<proteinExistence type="predicted"/>
<dbReference type="GO" id="GO:0004521">
    <property type="term" value="F:RNA endonuclease activity"/>
    <property type="evidence" value="ECO:0007669"/>
    <property type="project" value="InterPro"/>
</dbReference>
<dbReference type="GO" id="GO:0003723">
    <property type="term" value="F:RNA binding"/>
    <property type="evidence" value="ECO:0007669"/>
    <property type="project" value="InterPro"/>
</dbReference>
<dbReference type="Pfam" id="PF00545">
    <property type="entry name" value="Ribonuclease"/>
    <property type="match status" value="1"/>
</dbReference>
<dbReference type="InterPro" id="IPR000026">
    <property type="entry name" value="N1-like"/>
</dbReference>